<dbReference type="AlphaFoldDB" id="A0A6C0BS84"/>
<proteinExistence type="predicted"/>
<evidence type="ECO:0000313" key="2">
    <source>
        <dbReference type="EMBL" id="QHS94484.1"/>
    </source>
</evidence>
<accession>A0A6C0BS84</accession>
<sequence>MGIKMLIKMFITLNVSILLIIILLRSFTHIYKIMNENENATDIHFKKNSWENNYMLGMCEFNKKDETLFENYIERFKTRNTEWEKTMNWYKKYNVSGIIEINNDNTFHELMDSFKVTTPPKFESTVLPFKIIFLKKEYKMIILLNHYHCDGNVLHDIIIHNICNTEKTIKFIKYNYYPIFSDLLLYRFLIKSLYTAIFKKHDFLTLDTKKSTIVRKDITYNNKIDRWTVFSKIINILFKYLKKDSIKVAFTVGFDDNVFFCKNRIGVILITIPRMDSEEDYLIYIKKMITKNKYDAVCSYDIFRNFPINLFRKYMDKTVDVVLTSFKINGKDKNECDLKNINYELASFIGIGRIPIYICSMTLDYDKIIKICIKSTTPDFDSDEMIKNEPSTTEIYKW</sequence>
<name>A0A6C0BS84_9ZZZZ</name>
<organism evidence="2">
    <name type="scientific">viral metagenome</name>
    <dbReference type="NCBI Taxonomy" id="1070528"/>
    <lineage>
        <taxon>unclassified sequences</taxon>
        <taxon>metagenomes</taxon>
        <taxon>organismal metagenomes</taxon>
    </lineage>
</organism>
<dbReference type="EMBL" id="MN739225">
    <property type="protein sequence ID" value="QHS94484.1"/>
    <property type="molecule type" value="Genomic_DNA"/>
</dbReference>
<keyword evidence="1" id="KW-0812">Transmembrane</keyword>
<protein>
    <submittedName>
        <fullName evidence="2">Uncharacterized protein</fullName>
    </submittedName>
</protein>
<keyword evidence="1" id="KW-1133">Transmembrane helix</keyword>
<reference evidence="2" key="1">
    <citation type="journal article" date="2020" name="Nature">
        <title>Giant virus diversity and host interactions through global metagenomics.</title>
        <authorList>
            <person name="Schulz F."/>
            <person name="Roux S."/>
            <person name="Paez-Espino D."/>
            <person name="Jungbluth S."/>
            <person name="Walsh D.A."/>
            <person name="Denef V.J."/>
            <person name="McMahon K.D."/>
            <person name="Konstantinidis K.T."/>
            <person name="Eloe-Fadrosh E.A."/>
            <person name="Kyrpides N.C."/>
            <person name="Woyke T."/>
        </authorList>
    </citation>
    <scope>NUCLEOTIDE SEQUENCE</scope>
    <source>
        <strain evidence="2">GVMAG-M-3300018416-45</strain>
    </source>
</reference>
<keyword evidence="1" id="KW-0472">Membrane</keyword>
<evidence type="ECO:0000256" key="1">
    <source>
        <dbReference type="SAM" id="Phobius"/>
    </source>
</evidence>
<feature type="transmembrane region" description="Helical" evidence="1">
    <location>
        <begin position="6"/>
        <end position="24"/>
    </location>
</feature>